<protein>
    <recommendedName>
        <fullName evidence="10">Type II toxin-antitoxin system HicA family toxin</fullName>
    </recommendedName>
</protein>
<comment type="similarity">
    <text evidence="1">Belongs to the HicA mRNA interferase family.</text>
</comment>
<evidence type="ECO:0000313" key="8">
    <source>
        <dbReference type="EMBL" id="ABI67571.1"/>
    </source>
</evidence>
<evidence type="ECO:0000256" key="5">
    <source>
        <dbReference type="ARBA" id="ARBA00022801"/>
    </source>
</evidence>
<reference evidence="9" key="1">
    <citation type="journal article" date="2010" name="Environ. Microbiol.">
        <title>The genome of Syntrophomonas wolfei: new insights into syntrophic metabolism and biohydrogen production.</title>
        <authorList>
            <person name="Sieber J.R."/>
            <person name="Sims D.R."/>
            <person name="Han C."/>
            <person name="Kim E."/>
            <person name="Lykidis A."/>
            <person name="Lapidus A.L."/>
            <person name="McDonnald E."/>
            <person name="Rohlin L."/>
            <person name="Culley D.E."/>
            <person name="Gunsalus R."/>
            <person name="McInerney M.J."/>
        </authorList>
    </citation>
    <scope>NUCLEOTIDE SEQUENCE [LARGE SCALE GENOMIC DNA]</scope>
    <source>
        <strain evidence="9">DSM 2245B / Goettingen</strain>
    </source>
</reference>
<dbReference type="OrthoDB" id="129814at2"/>
<keyword evidence="3" id="KW-0540">Nuclease</keyword>
<gene>
    <name evidence="8" type="ordered locus">Swol_0219</name>
</gene>
<keyword evidence="4" id="KW-0255">Endonuclease</keyword>
<keyword evidence="6" id="KW-0694">RNA-binding</keyword>
<dbReference type="Proteomes" id="UP000001968">
    <property type="component" value="Chromosome"/>
</dbReference>
<proteinExistence type="inferred from homology"/>
<dbReference type="eggNOG" id="COG1724">
    <property type="taxonomic scope" value="Bacteria"/>
</dbReference>
<dbReference type="Pfam" id="PF07927">
    <property type="entry name" value="HicA_toxin"/>
    <property type="match status" value="1"/>
</dbReference>
<keyword evidence="5" id="KW-0378">Hydrolase</keyword>
<evidence type="ECO:0008006" key="10">
    <source>
        <dbReference type="Google" id="ProtNLM"/>
    </source>
</evidence>
<evidence type="ECO:0000256" key="3">
    <source>
        <dbReference type="ARBA" id="ARBA00022722"/>
    </source>
</evidence>
<dbReference type="HOGENOM" id="CLU_164851_1_0_9"/>
<keyword evidence="7" id="KW-0346">Stress response</keyword>
<keyword evidence="2" id="KW-1277">Toxin-antitoxin system</keyword>
<accession>Q0B0D3</accession>
<dbReference type="STRING" id="335541.Swol_0219"/>
<evidence type="ECO:0000256" key="1">
    <source>
        <dbReference type="ARBA" id="ARBA00006620"/>
    </source>
</evidence>
<dbReference type="EMBL" id="CP000448">
    <property type="protein sequence ID" value="ABI67571.1"/>
    <property type="molecule type" value="Genomic_DNA"/>
</dbReference>
<dbReference type="RefSeq" id="WP_011639680.1">
    <property type="nucleotide sequence ID" value="NC_008346.1"/>
</dbReference>
<dbReference type="GO" id="GO:0003729">
    <property type="term" value="F:mRNA binding"/>
    <property type="evidence" value="ECO:0007669"/>
    <property type="project" value="InterPro"/>
</dbReference>
<dbReference type="GO" id="GO:0004519">
    <property type="term" value="F:endonuclease activity"/>
    <property type="evidence" value="ECO:0007669"/>
    <property type="project" value="UniProtKB-KW"/>
</dbReference>
<evidence type="ECO:0000256" key="6">
    <source>
        <dbReference type="ARBA" id="ARBA00022884"/>
    </source>
</evidence>
<dbReference type="GO" id="GO:0016787">
    <property type="term" value="F:hydrolase activity"/>
    <property type="evidence" value="ECO:0007669"/>
    <property type="project" value="UniProtKB-KW"/>
</dbReference>
<dbReference type="InterPro" id="IPR038570">
    <property type="entry name" value="HicA_sf"/>
</dbReference>
<dbReference type="KEGG" id="swo:Swol_0219"/>
<dbReference type="InterPro" id="IPR012933">
    <property type="entry name" value="HicA_mRNA_interferase"/>
</dbReference>
<dbReference type="Gene3D" id="3.30.920.30">
    <property type="entry name" value="Hypothetical protein"/>
    <property type="match status" value="1"/>
</dbReference>
<evidence type="ECO:0000256" key="4">
    <source>
        <dbReference type="ARBA" id="ARBA00022759"/>
    </source>
</evidence>
<dbReference type="AlphaFoldDB" id="Q0B0D3"/>
<evidence type="ECO:0000256" key="2">
    <source>
        <dbReference type="ARBA" id="ARBA00022649"/>
    </source>
</evidence>
<name>Q0B0D3_SYNWW</name>
<keyword evidence="9" id="KW-1185">Reference proteome</keyword>
<evidence type="ECO:0000313" key="9">
    <source>
        <dbReference type="Proteomes" id="UP000001968"/>
    </source>
</evidence>
<organism evidence="8 9">
    <name type="scientific">Syntrophomonas wolfei subsp. wolfei (strain DSM 2245B / Goettingen)</name>
    <dbReference type="NCBI Taxonomy" id="335541"/>
    <lineage>
        <taxon>Bacteria</taxon>
        <taxon>Bacillati</taxon>
        <taxon>Bacillota</taxon>
        <taxon>Clostridia</taxon>
        <taxon>Eubacteriales</taxon>
        <taxon>Syntrophomonadaceae</taxon>
        <taxon>Syntrophomonas</taxon>
    </lineage>
</organism>
<evidence type="ECO:0000256" key="7">
    <source>
        <dbReference type="ARBA" id="ARBA00023016"/>
    </source>
</evidence>
<sequence length="85" mass="9995">MNPKKLIKKILNNNRNIRFSDMLKLVAAYGFELKRINGSHHIFVHPDINEIINLQEVDGKVKPYQINQFLTLIEKYNLQMGVEED</sequence>
<dbReference type="SUPFAM" id="SSF54786">
    <property type="entry name" value="YcfA/nrd intein domain"/>
    <property type="match status" value="1"/>
</dbReference>